<name>A0A6C0IA57_9ZZZZ</name>
<feature type="transmembrane region" description="Helical" evidence="1">
    <location>
        <begin position="25"/>
        <end position="44"/>
    </location>
</feature>
<proteinExistence type="predicted"/>
<sequence>MAGGITAAALPVPTPLDTFANAFNANPYFIGLMMLILNLGGRFISLEVTKGQEKFFQNPWVRRFLIFTVLFVATRNLMVALLMTFVIVLFLGYLLNENSSLCLFGKGVKAEGMQGKPQGDSLTVEEMEILGRLQGKAQKFAAAKETTEENMEDVSAKVYDVNLKILQGR</sequence>
<keyword evidence="1" id="KW-0472">Membrane</keyword>
<keyword evidence="1" id="KW-0812">Transmembrane</keyword>
<feature type="transmembrane region" description="Helical" evidence="1">
    <location>
        <begin position="64"/>
        <end position="95"/>
    </location>
</feature>
<organism evidence="2">
    <name type="scientific">viral metagenome</name>
    <dbReference type="NCBI Taxonomy" id="1070528"/>
    <lineage>
        <taxon>unclassified sequences</taxon>
        <taxon>metagenomes</taxon>
        <taxon>organismal metagenomes</taxon>
    </lineage>
</organism>
<keyword evidence="1" id="KW-1133">Transmembrane helix</keyword>
<evidence type="ECO:0000313" key="2">
    <source>
        <dbReference type="EMBL" id="QHT89911.1"/>
    </source>
</evidence>
<accession>A0A6C0IA57</accession>
<dbReference type="AlphaFoldDB" id="A0A6C0IA57"/>
<reference evidence="2" key="1">
    <citation type="journal article" date="2020" name="Nature">
        <title>Giant virus diversity and host interactions through global metagenomics.</title>
        <authorList>
            <person name="Schulz F."/>
            <person name="Roux S."/>
            <person name="Paez-Espino D."/>
            <person name="Jungbluth S."/>
            <person name="Walsh D.A."/>
            <person name="Denef V.J."/>
            <person name="McMahon K.D."/>
            <person name="Konstantinidis K.T."/>
            <person name="Eloe-Fadrosh E.A."/>
            <person name="Kyrpides N.C."/>
            <person name="Woyke T."/>
        </authorList>
    </citation>
    <scope>NUCLEOTIDE SEQUENCE</scope>
    <source>
        <strain evidence="2">GVMAG-M-3300023184-62</strain>
    </source>
</reference>
<dbReference type="EMBL" id="MN740152">
    <property type="protein sequence ID" value="QHT89911.1"/>
    <property type="molecule type" value="Genomic_DNA"/>
</dbReference>
<protein>
    <submittedName>
        <fullName evidence="2">Uncharacterized protein</fullName>
    </submittedName>
</protein>
<evidence type="ECO:0000256" key="1">
    <source>
        <dbReference type="SAM" id="Phobius"/>
    </source>
</evidence>